<dbReference type="Proteomes" id="UP000812287">
    <property type="component" value="Unassembled WGS sequence"/>
</dbReference>
<keyword evidence="3" id="KW-1185">Reference proteome</keyword>
<feature type="compositionally biased region" description="Basic and acidic residues" evidence="1">
    <location>
        <begin position="8"/>
        <end position="17"/>
    </location>
</feature>
<dbReference type="AlphaFoldDB" id="A0A9P7VQD1"/>
<reference evidence="2" key="1">
    <citation type="submission" date="2020-11" db="EMBL/GenBank/DDBJ databases">
        <title>Adaptations for nitrogen fixation in a non-lichenized fungal sporocarp promotes dispersal by wood-feeding termites.</title>
        <authorList>
            <consortium name="DOE Joint Genome Institute"/>
            <person name="Koch R.A."/>
            <person name="Yoon G."/>
            <person name="Arayal U."/>
            <person name="Lail K."/>
            <person name="Amirebrahimi M."/>
            <person name="Labutti K."/>
            <person name="Lipzen A."/>
            <person name="Riley R."/>
            <person name="Barry K."/>
            <person name="Henrissat B."/>
            <person name="Grigoriev I.V."/>
            <person name="Herr J.R."/>
            <person name="Aime M.C."/>
        </authorList>
    </citation>
    <scope>NUCLEOTIDE SEQUENCE</scope>
    <source>
        <strain evidence="2">MCA 3950</strain>
    </source>
</reference>
<feature type="region of interest" description="Disordered" evidence="1">
    <location>
        <begin position="1"/>
        <end position="150"/>
    </location>
</feature>
<sequence>MPRTVESLIKENERLSESSEWNATGLDDQRRRKDRSSASCRVRTGGSIARLRTSAEGSPASEDIMHESAEKAIVRAPEPDIWQQTSSDEEFRPYRSSTKTRNRARGPSETPPESDSEIPRLISLARRSRASSSVPNCRASVYGPEGDNDLTSRWNPGIDFMLFT</sequence>
<comment type="caution">
    <text evidence="2">The sequence shown here is derived from an EMBL/GenBank/DDBJ whole genome shotgun (WGS) entry which is preliminary data.</text>
</comment>
<feature type="compositionally biased region" description="Basic and acidic residues" evidence="1">
    <location>
        <begin position="63"/>
        <end position="73"/>
    </location>
</feature>
<name>A0A9P7VQD1_9AGAR</name>
<dbReference type="EMBL" id="MU250536">
    <property type="protein sequence ID" value="KAG7445483.1"/>
    <property type="molecule type" value="Genomic_DNA"/>
</dbReference>
<dbReference type="GeneID" id="66099534"/>
<accession>A0A9P7VQD1</accession>
<dbReference type="RefSeq" id="XP_043038983.1">
    <property type="nucleotide sequence ID" value="XM_043177247.1"/>
</dbReference>
<evidence type="ECO:0000313" key="3">
    <source>
        <dbReference type="Proteomes" id="UP000812287"/>
    </source>
</evidence>
<protein>
    <submittedName>
        <fullName evidence="2">Uncharacterized protein</fullName>
    </submittedName>
</protein>
<proteinExistence type="predicted"/>
<evidence type="ECO:0000256" key="1">
    <source>
        <dbReference type="SAM" id="MobiDB-lite"/>
    </source>
</evidence>
<feature type="compositionally biased region" description="Low complexity" evidence="1">
    <location>
        <begin position="120"/>
        <end position="133"/>
    </location>
</feature>
<organism evidence="2 3">
    <name type="scientific">Guyanagaster necrorhizus</name>
    <dbReference type="NCBI Taxonomy" id="856835"/>
    <lineage>
        <taxon>Eukaryota</taxon>
        <taxon>Fungi</taxon>
        <taxon>Dikarya</taxon>
        <taxon>Basidiomycota</taxon>
        <taxon>Agaricomycotina</taxon>
        <taxon>Agaricomycetes</taxon>
        <taxon>Agaricomycetidae</taxon>
        <taxon>Agaricales</taxon>
        <taxon>Marasmiineae</taxon>
        <taxon>Physalacriaceae</taxon>
        <taxon>Guyanagaster</taxon>
    </lineage>
</organism>
<gene>
    <name evidence="2" type="ORF">BT62DRAFT_1006427</name>
</gene>
<evidence type="ECO:0000313" key="2">
    <source>
        <dbReference type="EMBL" id="KAG7445483.1"/>
    </source>
</evidence>